<feature type="domain" description="Zn(2)-C6 fungal-type" evidence="4">
    <location>
        <begin position="57"/>
        <end position="90"/>
    </location>
</feature>
<keyword evidence="6" id="KW-1185">Reference proteome</keyword>
<evidence type="ECO:0000259" key="4">
    <source>
        <dbReference type="PROSITE" id="PS50048"/>
    </source>
</evidence>
<dbReference type="CDD" id="cd12148">
    <property type="entry name" value="fungal_TF_MHR"/>
    <property type="match status" value="1"/>
</dbReference>
<dbReference type="PROSITE" id="PS00463">
    <property type="entry name" value="ZN2_CY6_FUNGAL_1"/>
    <property type="match status" value="1"/>
</dbReference>
<dbReference type="PANTHER" id="PTHR47256:SF1">
    <property type="entry name" value="ZN(II)2CYS6 TRANSCRIPTION FACTOR (EUROFUNG)"/>
    <property type="match status" value="1"/>
</dbReference>
<dbReference type="InterPro" id="IPR001138">
    <property type="entry name" value="Zn2Cys6_DnaBD"/>
</dbReference>
<dbReference type="OrthoDB" id="2162761at2759"/>
<feature type="compositionally biased region" description="Polar residues" evidence="3">
    <location>
        <begin position="674"/>
        <end position="694"/>
    </location>
</feature>
<evidence type="ECO:0000256" key="3">
    <source>
        <dbReference type="SAM" id="MobiDB-lite"/>
    </source>
</evidence>
<dbReference type="CDD" id="cd00067">
    <property type="entry name" value="GAL4"/>
    <property type="match status" value="1"/>
</dbReference>
<dbReference type="InterPro" id="IPR036864">
    <property type="entry name" value="Zn2-C6_fun-type_DNA-bd_sf"/>
</dbReference>
<protein>
    <recommendedName>
        <fullName evidence="4">Zn(2)-C6 fungal-type domain-containing protein</fullName>
    </recommendedName>
</protein>
<evidence type="ECO:0000256" key="2">
    <source>
        <dbReference type="ARBA" id="ARBA00023242"/>
    </source>
</evidence>
<dbReference type="AlphaFoldDB" id="A0A8E2JC59"/>
<proteinExistence type="predicted"/>
<feature type="compositionally biased region" description="Low complexity" evidence="3">
    <location>
        <begin position="1"/>
        <end position="28"/>
    </location>
</feature>
<dbReference type="InterPro" id="IPR053187">
    <property type="entry name" value="Notoamide_regulator"/>
</dbReference>
<dbReference type="InterPro" id="IPR007219">
    <property type="entry name" value="XnlR_reg_dom"/>
</dbReference>
<dbReference type="SUPFAM" id="SSF57701">
    <property type="entry name" value="Zn2/Cys6 DNA-binding domain"/>
    <property type="match status" value="1"/>
</dbReference>
<evidence type="ECO:0000256" key="1">
    <source>
        <dbReference type="ARBA" id="ARBA00022723"/>
    </source>
</evidence>
<dbReference type="Pfam" id="PF04082">
    <property type="entry name" value="Fungal_trans"/>
    <property type="match status" value="1"/>
</dbReference>
<dbReference type="PANTHER" id="PTHR47256">
    <property type="entry name" value="ZN(II)2CYS6 TRANSCRIPTION FACTOR (EUROFUNG)-RELATED"/>
    <property type="match status" value="1"/>
</dbReference>
<dbReference type="GO" id="GO:0006351">
    <property type="term" value="P:DNA-templated transcription"/>
    <property type="evidence" value="ECO:0007669"/>
    <property type="project" value="InterPro"/>
</dbReference>
<dbReference type="GO" id="GO:0008270">
    <property type="term" value="F:zinc ion binding"/>
    <property type="evidence" value="ECO:0007669"/>
    <property type="project" value="InterPro"/>
</dbReference>
<evidence type="ECO:0000313" key="6">
    <source>
        <dbReference type="Proteomes" id="UP000250266"/>
    </source>
</evidence>
<feature type="region of interest" description="Disordered" evidence="3">
    <location>
        <begin position="1"/>
        <end position="56"/>
    </location>
</feature>
<gene>
    <name evidence="5" type="ORF">K432DRAFT_408011</name>
</gene>
<dbReference type="Proteomes" id="UP000250266">
    <property type="component" value="Unassembled WGS sequence"/>
</dbReference>
<reference evidence="5 6" key="1">
    <citation type="journal article" date="2016" name="Nat. Commun.">
        <title>Ectomycorrhizal ecology is imprinted in the genome of the dominant symbiotic fungus Cenococcum geophilum.</title>
        <authorList>
            <consortium name="DOE Joint Genome Institute"/>
            <person name="Peter M."/>
            <person name="Kohler A."/>
            <person name="Ohm R.A."/>
            <person name="Kuo A."/>
            <person name="Krutzmann J."/>
            <person name="Morin E."/>
            <person name="Arend M."/>
            <person name="Barry K.W."/>
            <person name="Binder M."/>
            <person name="Choi C."/>
            <person name="Clum A."/>
            <person name="Copeland A."/>
            <person name="Grisel N."/>
            <person name="Haridas S."/>
            <person name="Kipfer T."/>
            <person name="LaButti K."/>
            <person name="Lindquist E."/>
            <person name="Lipzen A."/>
            <person name="Maire R."/>
            <person name="Meier B."/>
            <person name="Mihaltcheva S."/>
            <person name="Molinier V."/>
            <person name="Murat C."/>
            <person name="Poggeler S."/>
            <person name="Quandt C.A."/>
            <person name="Sperisen C."/>
            <person name="Tritt A."/>
            <person name="Tisserant E."/>
            <person name="Crous P.W."/>
            <person name="Henrissat B."/>
            <person name="Nehls U."/>
            <person name="Egli S."/>
            <person name="Spatafora J.W."/>
            <person name="Grigoriev I.V."/>
            <person name="Martin F.M."/>
        </authorList>
    </citation>
    <scope>NUCLEOTIDE SEQUENCE [LARGE SCALE GENOMIC DNA]</scope>
    <source>
        <strain evidence="5 6">CBS 459.81</strain>
    </source>
</reference>
<keyword evidence="2" id="KW-0539">Nucleus</keyword>
<dbReference type="PROSITE" id="PS50048">
    <property type="entry name" value="ZN2_CY6_FUNGAL_2"/>
    <property type="match status" value="1"/>
</dbReference>
<dbReference type="SMART" id="SM00066">
    <property type="entry name" value="GAL4"/>
    <property type="match status" value="1"/>
</dbReference>
<accession>A0A8E2JC59</accession>
<name>A0A8E2JC59_9PEZI</name>
<dbReference type="Gene3D" id="4.10.240.10">
    <property type="entry name" value="Zn(2)-C6 fungal-type DNA-binding domain"/>
    <property type="match status" value="1"/>
</dbReference>
<evidence type="ECO:0000313" key="5">
    <source>
        <dbReference type="EMBL" id="OCK76624.1"/>
    </source>
</evidence>
<dbReference type="Pfam" id="PF00172">
    <property type="entry name" value="Zn_clus"/>
    <property type="match status" value="1"/>
</dbReference>
<dbReference type="EMBL" id="KV745194">
    <property type="protein sequence ID" value="OCK76624.1"/>
    <property type="molecule type" value="Genomic_DNA"/>
</dbReference>
<organism evidence="5 6">
    <name type="scientific">Lepidopterella palustris CBS 459.81</name>
    <dbReference type="NCBI Taxonomy" id="1314670"/>
    <lineage>
        <taxon>Eukaryota</taxon>
        <taxon>Fungi</taxon>
        <taxon>Dikarya</taxon>
        <taxon>Ascomycota</taxon>
        <taxon>Pezizomycotina</taxon>
        <taxon>Dothideomycetes</taxon>
        <taxon>Pleosporomycetidae</taxon>
        <taxon>Mytilinidiales</taxon>
        <taxon>Argynnaceae</taxon>
        <taxon>Lepidopterella</taxon>
    </lineage>
</organism>
<keyword evidence="1" id="KW-0479">Metal-binding</keyword>
<feature type="region of interest" description="Disordered" evidence="3">
    <location>
        <begin position="665"/>
        <end position="694"/>
    </location>
</feature>
<dbReference type="GO" id="GO:0003677">
    <property type="term" value="F:DNA binding"/>
    <property type="evidence" value="ECO:0007669"/>
    <property type="project" value="InterPro"/>
</dbReference>
<sequence length="694" mass="78680">MSAFRPIRPTSNTTTTPTPDSIPCPSDSGQTQASDLNLPAASKSRKRRAPSHVSQNACTNCKKARAKCDGDEPAPCSRCVSREIADQCHYEVHVKTVKEEMVRRIKNLEQQNAELQGSMKEKDLWIESIFSALTKDERGPEVVERLREGQSYEQVVEWLGRPPFKDIGRLSPTSETRLSDIAKKYEMSVSLIASPEAIQSTQWTNVTSNEGLTHHLMALYFTWIHPVHMLFSENHFMSSYRNGNRMYCTSSLVNAICAMGCVYLVDQENDDNDAKGLCSRFLEQVHQGIALEDRTKPTFASTYAILFLIGLSAGQARKASSHLRLAVESLHDASVIGFSSEALEITSWGIHTLNTAWAGFTYQKPSAPISPRATVFRNVAMDVEGAYWQPYRFPFDNATNEVPSHAIETAKEMARLNQIILETINVYCGSRGRVTAPSILQLYRKYLQWKQTLPPAMQIDYDAYPSLPHVYFLHAHYHVALCQLFQPLLNYHQFSRTTLEHVRSITIQAAQDGVKVLRAHRQLFSGRYQTPLQAFCTIHLCDTVIRCRQSDTDAQEAVEFCLQTLHDALPGFVFVGPLQAMFCQTVLDQHLLLPKEVNKLMGGRTQYGPEELLDACERVTYMQPVELLLERLDPLIADSFEREWQNFIEEHGAAIDEHVIERTREETDEKFRQRQSVQDSPSNRSMQIDSIVNP</sequence>
<dbReference type="GO" id="GO:0000981">
    <property type="term" value="F:DNA-binding transcription factor activity, RNA polymerase II-specific"/>
    <property type="evidence" value="ECO:0007669"/>
    <property type="project" value="InterPro"/>
</dbReference>